<feature type="repeat" description="Cell wall-binding" evidence="3">
    <location>
        <begin position="200"/>
        <end position="219"/>
    </location>
</feature>
<feature type="repeat" description="Cell wall-binding" evidence="3">
    <location>
        <begin position="80"/>
        <end position="99"/>
    </location>
</feature>
<dbReference type="GO" id="GO:0004040">
    <property type="term" value="F:amidase activity"/>
    <property type="evidence" value="ECO:0007669"/>
    <property type="project" value="InterPro"/>
</dbReference>
<dbReference type="PROSITE" id="PS51170">
    <property type="entry name" value="CW"/>
    <property type="match status" value="10"/>
</dbReference>
<feature type="chain" id="PRO_5042564159" evidence="4">
    <location>
        <begin position="24"/>
        <end position="504"/>
    </location>
</feature>
<feature type="repeat" description="Cell wall-binding" evidence="3">
    <location>
        <begin position="120"/>
        <end position="139"/>
    </location>
</feature>
<protein>
    <submittedName>
        <fullName evidence="6">N-acetylmuramoyl-L-alanine amidase</fullName>
    </submittedName>
</protein>
<organism evidence="6 7">
    <name type="scientific">Bacillus pseudomycoides</name>
    <dbReference type="NCBI Taxonomy" id="64104"/>
    <lineage>
        <taxon>Bacteria</taxon>
        <taxon>Bacillati</taxon>
        <taxon>Bacillota</taxon>
        <taxon>Bacilli</taxon>
        <taxon>Bacillales</taxon>
        <taxon>Bacillaceae</taxon>
        <taxon>Bacillus</taxon>
        <taxon>Bacillus cereus group</taxon>
    </lineage>
</organism>
<dbReference type="Proteomes" id="UP001248134">
    <property type="component" value="Unassembled WGS sequence"/>
</dbReference>
<dbReference type="SUPFAM" id="SSF69360">
    <property type="entry name" value="Cell wall binding repeat"/>
    <property type="match status" value="2"/>
</dbReference>
<feature type="repeat" description="Cell wall-binding" evidence="3">
    <location>
        <begin position="220"/>
        <end position="239"/>
    </location>
</feature>
<dbReference type="PANTHER" id="PTHR33308">
    <property type="entry name" value="PEPTIDOGLYCAN HYDROLASE FLGJ"/>
    <property type="match status" value="1"/>
</dbReference>
<evidence type="ECO:0000256" key="3">
    <source>
        <dbReference type="PROSITE-ProRule" id="PRU00591"/>
    </source>
</evidence>
<proteinExistence type="predicted"/>
<feature type="repeat" description="Cell wall-binding" evidence="3">
    <location>
        <begin position="140"/>
        <end position="159"/>
    </location>
</feature>
<dbReference type="InterPro" id="IPR051056">
    <property type="entry name" value="Glycosyl_Hydrolase_73"/>
</dbReference>
<gene>
    <name evidence="6" type="ORF">FOS08_17020</name>
</gene>
<feature type="repeat" description="Cell wall-binding" evidence="3">
    <location>
        <begin position="40"/>
        <end position="59"/>
    </location>
</feature>
<dbReference type="Pfam" id="PF01832">
    <property type="entry name" value="Glucosaminidase"/>
    <property type="match status" value="1"/>
</dbReference>
<feature type="signal peptide" evidence="4">
    <location>
        <begin position="1"/>
        <end position="23"/>
    </location>
</feature>
<dbReference type="EMBL" id="VLYX01000018">
    <property type="protein sequence ID" value="MDR4327562.1"/>
    <property type="molecule type" value="Genomic_DNA"/>
</dbReference>
<feature type="repeat" description="Cell wall-binding" evidence="3">
    <location>
        <begin position="60"/>
        <end position="79"/>
    </location>
</feature>
<comment type="caution">
    <text evidence="6">The sequence shown here is derived from an EMBL/GenBank/DDBJ whole genome shotgun (WGS) entry which is preliminary data.</text>
</comment>
<evidence type="ECO:0000256" key="2">
    <source>
        <dbReference type="ARBA" id="ARBA00022801"/>
    </source>
</evidence>
<dbReference type="Pfam" id="PF01473">
    <property type="entry name" value="Choline_bind_1"/>
    <property type="match status" value="5"/>
</dbReference>
<dbReference type="Gene3D" id="2.10.270.10">
    <property type="entry name" value="Cholin Binding"/>
    <property type="match status" value="3"/>
</dbReference>
<sequence>MLKKAASIILASSILFIPIKGMAETVSTYNTAIKTNETVKKGWLQNNNNWYFLNSSGVMQTGWLFDSGAWYYLSTSGAMKTGWLFDKGAWYYLNSNGAMKTGWLFDNGAWYYLNSNGAMKTGWLFDNGVWYYLNSNGAMKTGWLFDNGVWYYLNSNGAMRTGWLLDGNQWYYLNSNGTMKTGWLLDGNQWYYLNSNGTMKTGWLQEGSTWYYLQLNGVMQTGFASIDGTTYYFNNSGTWIPENNITATSYINLDLTYASNVTGKEIDADIKKYQPDSPLIGHGNDFVAAQAQYGVNALYLAAHAILESGYGKSEIAYRKHNLFGLRAYDQDPFKYAKYLPTFGDSIAYNANYVRDKYLEKNGSYYYGPTLQGMNVMYSTDQEWSTKIAKIMERIKPFQKQDYLYAKKLPKNPNTLNVDALSNNIPYKTYPQGTKATAKLAAFYYVVPYSFDGVIKSQSVTENNQGTLALGTSVFVHREDPNGWVEFSFTINGNKYWILKTKLNM</sequence>
<keyword evidence="1" id="KW-0677">Repeat</keyword>
<dbReference type="InterPro" id="IPR018337">
    <property type="entry name" value="Cell_wall/Cho-bd_repeat"/>
</dbReference>
<evidence type="ECO:0000256" key="1">
    <source>
        <dbReference type="ARBA" id="ARBA00022737"/>
    </source>
</evidence>
<keyword evidence="2" id="KW-0378">Hydrolase</keyword>
<dbReference type="InterPro" id="IPR002901">
    <property type="entry name" value="MGlyc_endo_b_GlcNAc-like_dom"/>
</dbReference>
<dbReference type="RefSeq" id="WP_191663889.1">
    <property type="nucleotide sequence ID" value="NZ_MJAC01000010.1"/>
</dbReference>
<dbReference type="SMART" id="SM00047">
    <property type="entry name" value="LYZ2"/>
    <property type="match status" value="1"/>
</dbReference>
<evidence type="ECO:0000259" key="5">
    <source>
        <dbReference type="SMART" id="SM00047"/>
    </source>
</evidence>
<name>A0AAJ1Z532_9BACI</name>
<accession>A0AAJ1Z532</accession>
<evidence type="ECO:0000313" key="6">
    <source>
        <dbReference type="EMBL" id="MDR4327562.1"/>
    </source>
</evidence>
<dbReference type="PANTHER" id="PTHR33308:SF9">
    <property type="entry name" value="PEPTIDOGLYCAN HYDROLASE FLGJ"/>
    <property type="match status" value="1"/>
</dbReference>
<evidence type="ECO:0000313" key="7">
    <source>
        <dbReference type="Proteomes" id="UP001248134"/>
    </source>
</evidence>
<dbReference type="AlphaFoldDB" id="A0AAJ1Z532"/>
<evidence type="ECO:0000256" key="4">
    <source>
        <dbReference type="SAM" id="SignalP"/>
    </source>
</evidence>
<feature type="repeat" description="Cell wall-binding" evidence="3">
    <location>
        <begin position="180"/>
        <end position="199"/>
    </location>
</feature>
<keyword evidence="4" id="KW-0732">Signal</keyword>
<feature type="repeat" description="Cell wall-binding" evidence="3">
    <location>
        <begin position="160"/>
        <end position="179"/>
    </location>
</feature>
<feature type="repeat" description="Cell wall-binding" evidence="3">
    <location>
        <begin position="100"/>
        <end position="119"/>
    </location>
</feature>
<feature type="domain" description="Mannosyl-glycoprotein endo-beta-N-acetylglucosamidase-like" evidence="5">
    <location>
        <begin position="271"/>
        <end position="405"/>
    </location>
</feature>
<dbReference type="Pfam" id="PF19127">
    <property type="entry name" value="Choline_bind_3"/>
    <property type="match status" value="2"/>
</dbReference>
<reference evidence="6" key="1">
    <citation type="submission" date="2019-07" db="EMBL/GenBank/DDBJ databases">
        <title>Phylogenomic Reclassification of ATCC Bacillus Strains and Various Taxa within the Genus Bacillus.</title>
        <authorList>
            <person name="Riojas M.A."/>
            <person name="Frank A.M."/>
            <person name="Fenn S.L."/>
            <person name="King S.P."/>
            <person name="Brower S.M."/>
            <person name="Hazbon M.H."/>
        </authorList>
    </citation>
    <scope>NUCLEOTIDE SEQUENCE</scope>
    <source>
        <strain evidence="6">NR-12239</strain>
    </source>
</reference>
<dbReference type="Gene3D" id="1.10.530.10">
    <property type="match status" value="1"/>
</dbReference>